<dbReference type="AlphaFoldDB" id="A0A918WAE9"/>
<evidence type="ECO:0000256" key="1">
    <source>
        <dbReference type="SAM" id="MobiDB-lite"/>
    </source>
</evidence>
<dbReference type="EMBL" id="BMYD01000006">
    <property type="protein sequence ID" value="GHA89107.1"/>
    <property type="molecule type" value="Genomic_DNA"/>
</dbReference>
<protein>
    <recommendedName>
        <fullName evidence="5">DUF4124 domain-containing protein</fullName>
    </recommendedName>
</protein>
<evidence type="ECO:0000313" key="4">
    <source>
        <dbReference type="Proteomes" id="UP000646426"/>
    </source>
</evidence>
<feature type="compositionally biased region" description="Low complexity" evidence="1">
    <location>
        <begin position="84"/>
        <end position="101"/>
    </location>
</feature>
<keyword evidence="4" id="KW-1185">Reference proteome</keyword>
<evidence type="ECO:0008006" key="5">
    <source>
        <dbReference type="Google" id="ProtNLM"/>
    </source>
</evidence>
<proteinExistence type="predicted"/>
<feature type="signal peptide" evidence="2">
    <location>
        <begin position="1"/>
        <end position="26"/>
    </location>
</feature>
<feature type="region of interest" description="Disordered" evidence="1">
    <location>
        <begin position="70"/>
        <end position="101"/>
    </location>
</feature>
<sequence>MRTLPFAACLTALCALALPAPQAAQAGTGLVRCEGANGQTIYTDKPCAALGARHVPIPGELLARLATDRDPATLPDLDNPGAMPLPAAPGRRSPAAGCARSPGQLARDLHGALALGDVNRVSESYHWVGHTHAQAQPVLARLERLGSRPVRQVEFFDVTIGPASFVDAQAPALARPDGTAGLLQLEFGQGTAYEVVDFDVQRYAGCYFVRFRDRSHRA</sequence>
<reference evidence="3" key="2">
    <citation type="submission" date="2020-09" db="EMBL/GenBank/DDBJ databases">
        <authorList>
            <person name="Sun Q."/>
            <person name="Kim S."/>
        </authorList>
    </citation>
    <scope>NUCLEOTIDE SEQUENCE</scope>
    <source>
        <strain evidence="3">KCTC 23077</strain>
    </source>
</reference>
<accession>A0A918WAE9</accession>
<feature type="chain" id="PRO_5037977527" description="DUF4124 domain-containing protein" evidence="2">
    <location>
        <begin position="27"/>
        <end position="218"/>
    </location>
</feature>
<organism evidence="3 4">
    <name type="scientific">Cognatilysobacter bugurensis</name>
    <dbReference type="NCBI Taxonomy" id="543356"/>
    <lineage>
        <taxon>Bacteria</taxon>
        <taxon>Pseudomonadati</taxon>
        <taxon>Pseudomonadota</taxon>
        <taxon>Gammaproteobacteria</taxon>
        <taxon>Lysobacterales</taxon>
        <taxon>Lysobacteraceae</taxon>
        <taxon>Cognatilysobacter</taxon>
    </lineage>
</organism>
<evidence type="ECO:0000313" key="3">
    <source>
        <dbReference type="EMBL" id="GHA89107.1"/>
    </source>
</evidence>
<evidence type="ECO:0000256" key="2">
    <source>
        <dbReference type="SAM" id="SignalP"/>
    </source>
</evidence>
<comment type="caution">
    <text evidence="3">The sequence shown here is derived from an EMBL/GenBank/DDBJ whole genome shotgun (WGS) entry which is preliminary data.</text>
</comment>
<name>A0A918WAE9_9GAMM</name>
<gene>
    <name evidence="3" type="ORF">GCM10007067_28780</name>
</gene>
<reference evidence="3" key="1">
    <citation type="journal article" date="2014" name="Int. J. Syst. Evol. Microbiol.">
        <title>Complete genome sequence of Corynebacterium casei LMG S-19264T (=DSM 44701T), isolated from a smear-ripened cheese.</title>
        <authorList>
            <consortium name="US DOE Joint Genome Institute (JGI-PGF)"/>
            <person name="Walter F."/>
            <person name="Albersmeier A."/>
            <person name="Kalinowski J."/>
            <person name="Ruckert C."/>
        </authorList>
    </citation>
    <scope>NUCLEOTIDE SEQUENCE</scope>
    <source>
        <strain evidence="3">KCTC 23077</strain>
    </source>
</reference>
<keyword evidence="2" id="KW-0732">Signal</keyword>
<dbReference type="Proteomes" id="UP000646426">
    <property type="component" value="Unassembled WGS sequence"/>
</dbReference>